<dbReference type="EMBL" id="KN846959">
    <property type="protein sequence ID" value="KIW66891.1"/>
    <property type="molecule type" value="Genomic_DNA"/>
</dbReference>
<dbReference type="AlphaFoldDB" id="A0A0D2CNW3"/>
<dbReference type="Proteomes" id="UP000054266">
    <property type="component" value="Unassembled WGS sequence"/>
</dbReference>
<sequence length="741" mass="83974">MDHILTMKNSVYPDIEVPYLCDDMPYSEPFETYPERLGYSITDLVDPLHYDKPATEVDSFLQAWLFFGLLEAIFGPLFERDRFIRQNPAGQRIISTQRLRRISVYFFENRPDPWAPKWNQEWRNICRLLTQVKAVIVEREKNHKTLGIPQSPTELLIVVVFQFLAKRLDRNEVRNSNNLPGGLVETRMIERGWCPKQVAFLTESLHVECLYMISRINRPDPQFQHSKTCEVDCVVNKVDRETYRTKHVCQDSSCVNATADQAETFAILQAGHLPLVSNCDYSQRSAIELRHSQHAVAYVAISHVWSHGLGNPKENSLPRCQLARLGRMVANLYPDWEGPVPYWIDTLCVPTHPPEARALAILNLRRTYQQADMVLVVDAHLEQVDSSSLLVPEIALYIICSTWLTRLWTLQEGALARSLHFQFADRVVDLGQIENTLRHDRSAEEFGSLLGALINYRHANYDGMHIPAAGLVQFLHASVRNRSTSYATDEALCLATLAGLRMEDIARFTGEEDRMYQFWQSLRPTPSMMAFWTGPRLKTPGRRWAPATLRGNLDLKLDQRKAAEEERNEVENIFTDRGLMLHAPGLLLDQGTVQEARFLVAAAPGNVVFEVRKAAVAPESLALNPNPQRTKVEGIDSACLALILKRGKRLGHAEYDEAAFDDHAILVRLEEGSPDHVLFVGFVSNVSIDTFKFADSQDLQTLRGTCPALAGTTIKPPVINREHLAVFAGTMLPDSQQWCLG</sequence>
<organism evidence="1 2">
    <name type="scientific">Phialophora macrospora</name>
    <dbReference type="NCBI Taxonomy" id="1851006"/>
    <lineage>
        <taxon>Eukaryota</taxon>
        <taxon>Fungi</taxon>
        <taxon>Dikarya</taxon>
        <taxon>Ascomycota</taxon>
        <taxon>Pezizomycotina</taxon>
        <taxon>Eurotiomycetes</taxon>
        <taxon>Chaetothyriomycetidae</taxon>
        <taxon>Chaetothyriales</taxon>
        <taxon>Herpotrichiellaceae</taxon>
        <taxon>Phialophora</taxon>
    </lineage>
</organism>
<dbReference type="STRING" id="5601.A0A0D2CNW3"/>
<protein>
    <recommendedName>
        <fullName evidence="3">Heterokaryon incompatibility domain-containing protein</fullName>
    </recommendedName>
</protein>
<evidence type="ECO:0008006" key="3">
    <source>
        <dbReference type="Google" id="ProtNLM"/>
    </source>
</evidence>
<gene>
    <name evidence="1" type="ORF">PV04_06180</name>
</gene>
<keyword evidence="2" id="KW-1185">Reference proteome</keyword>
<evidence type="ECO:0000313" key="1">
    <source>
        <dbReference type="EMBL" id="KIW66891.1"/>
    </source>
</evidence>
<name>A0A0D2CNW3_9EURO</name>
<dbReference type="PANTHER" id="PTHR39596">
    <property type="match status" value="1"/>
</dbReference>
<reference evidence="1 2" key="1">
    <citation type="submission" date="2015-01" db="EMBL/GenBank/DDBJ databases">
        <title>The Genome Sequence of Capronia semiimmersa CBS27337.</title>
        <authorList>
            <consortium name="The Broad Institute Genomics Platform"/>
            <person name="Cuomo C."/>
            <person name="de Hoog S."/>
            <person name="Gorbushina A."/>
            <person name="Stielow B."/>
            <person name="Teixiera M."/>
            <person name="Abouelleil A."/>
            <person name="Chapman S.B."/>
            <person name="Priest M."/>
            <person name="Young S.K."/>
            <person name="Wortman J."/>
            <person name="Nusbaum C."/>
            <person name="Birren B."/>
        </authorList>
    </citation>
    <scope>NUCLEOTIDE SEQUENCE [LARGE SCALE GENOMIC DNA]</scope>
    <source>
        <strain evidence="1 2">CBS 27337</strain>
    </source>
</reference>
<evidence type="ECO:0000313" key="2">
    <source>
        <dbReference type="Proteomes" id="UP000054266"/>
    </source>
</evidence>
<proteinExistence type="predicted"/>
<accession>A0A0D2CNW3</accession>
<dbReference type="HOGENOM" id="CLU_009388_4_0_1"/>
<dbReference type="PANTHER" id="PTHR39596:SF2">
    <property type="entry name" value="HET DOMAIN PROTEIN (AFU_ORTHOLOGUE AFUA_1G17550)-RELATED"/>
    <property type="match status" value="1"/>
</dbReference>